<organism evidence="1 2">
    <name type="scientific">Pseudomonas putida</name>
    <name type="common">Arthrobacter siderocapsulatus</name>
    <dbReference type="NCBI Taxonomy" id="303"/>
    <lineage>
        <taxon>Bacteria</taxon>
        <taxon>Pseudomonadati</taxon>
        <taxon>Pseudomonadota</taxon>
        <taxon>Gammaproteobacteria</taxon>
        <taxon>Pseudomonadales</taxon>
        <taxon>Pseudomonadaceae</taxon>
        <taxon>Pseudomonas</taxon>
    </lineage>
</organism>
<dbReference type="AlphaFoldDB" id="A0A2S3WGG1"/>
<protein>
    <submittedName>
        <fullName evidence="1">Uncharacterized protein</fullName>
    </submittedName>
</protein>
<proteinExistence type="predicted"/>
<evidence type="ECO:0000313" key="2">
    <source>
        <dbReference type="Proteomes" id="UP000237194"/>
    </source>
</evidence>
<gene>
    <name evidence="1" type="ORF">BGP80_19620</name>
</gene>
<comment type="caution">
    <text evidence="1">The sequence shown here is derived from an EMBL/GenBank/DDBJ whole genome shotgun (WGS) entry which is preliminary data.</text>
</comment>
<dbReference type="EMBL" id="MIND01000018">
    <property type="protein sequence ID" value="POF90035.1"/>
    <property type="molecule type" value="Genomic_DNA"/>
</dbReference>
<accession>A0A2S3WGG1</accession>
<reference evidence="1 2" key="2">
    <citation type="submission" date="2018-03" db="EMBL/GenBank/DDBJ databases">
        <title>Draft genome of Pseudomonas putida strain KT-27.</title>
        <authorList>
            <person name="Yoshizawa S."/>
            <person name="Khan N.H."/>
            <person name="Nishimura M."/>
            <person name="Chiura H.X."/>
            <person name="Ogura Y."/>
            <person name="Hayashi T."/>
            <person name="Kogure K."/>
        </authorList>
    </citation>
    <scope>NUCLEOTIDE SEQUENCE [LARGE SCALE GENOMIC DNA]</scope>
    <source>
        <strain evidence="1 2">KT-27</strain>
    </source>
</reference>
<name>A0A2S3WGG1_PSEPU</name>
<sequence>MVAPLYRRTGPNCRNVRLFSYWSRMTMDNGFKAAKRALIAALESGNYLHAARGDITIKNLLAMGAVSARAVIEVIRSCSGAHHSCTAHHMAPEVIVHVLRRHGWYIKFYFIEPDTWFLSVHQ</sequence>
<dbReference type="Proteomes" id="UP000237194">
    <property type="component" value="Unassembled WGS sequence"/>
</dbReference>
<reference evidence="1 2" key="1">
    <citation type="submission" date="2016-08" db="EMBL/GenBank/DDBJ databases">
        <authorList>
            <person name="Seilhamer J.J."/>
        </authorList>
    </citation>
    <scope>NUCLEOTIDE SEQUENCE [LARGE SCALE GENOMIC DNA]</scope>
    <source>
        <strain evidence="1 2">KT-27</strain>
    </source>
</reference>
<evidence type="ECO:0000313" key="1">
    <source>
        <dbReference type="EMBL" id="POF90035.1"/>
    </source>
</evidence>